<keyword evidence="1" id="KW-0472">Membrane</keyword>
<organism evidence="2 3">
    <name type="scientific">Amniculicola lignicola CBS 123094</name>
    <dbReference type="NCBI Taxonomy" id="1392246"/>
    <lineage>
        <taxon>Eukaryota</taxon>
        <taxon>Fungi</taxon>
        <taxon>Dikarya</taxon>
        <taxon>Ascomycota</taxon>
        <taxon>Pezizomycotina</taxon>
        <taxon>Dothideomycetes</taxon>
        <taxon>Pleosporomycetidae</taxon>
        <taxon>Pleosporales</taxon>
        <taxon>Amniculicolaceae</taxon>
        <taxon>Amniculicola</taxon>
    </lineage>
</organism>
<sequence>MRLIAFGPHHLCSCYDTSRSLHLIRSLSHMLPLAQGFFLVFFLGFYMGFHLGLGGWGRFKPVCLLAQGSSWLIDTFSYCLCFLVLVYLGSLLALVET</sequence>
<feature type="transmembrane region" description="Helical" evidence="1">
    <location>
        <begin position="30"/>
        <end position="51"/>
    </location>
</feature>
<dbReference type="AlphaFoldDB" id="A0A6A5W1S3"/>
<evidence type="ECO:0000313" key="2">
    <source>
        <dbReference type="EMBL" id="KAF1994859.1"/>
    </source>
</evidence>
<keyword evidence="3" id="KW-1185">Reference proteome</keyword>
<evidence type="ECO:0000313" key="3">
    <source>
        <dbReference type="Proteomes" id="UP000799779"/>
    </source>
</evidence>
<evidence type="ECO:0000256" key="1">
    <source>
        <dbReference type="SAM" id="Phobius"/>
    </source>
</evidence>
<keyword evidence="1" id="KW-0812">Transmembrane</keyword>
<protein>
    <submittedName>
        <fullName evidence="2">Uncharacterized protein</fullName>
    </submittedName>
</protein>
<gene>
    <name evidence="2" type="ORF">P154DRAFT_363844</name>
</gene>
<name>A0A6A5W1S3_9PLEO</name>
<accession>A0A6A5W1S3</accession>
<proteinExistence type="predicted"/>
<feature type="transmembrane region" description="Helical" evidence="1">
    <location>
        <begin position="71"/>
        <end position="95"/>
    </location>
</feature>
<reference evidence="2" key="1">
    <citation type="journal article" date="2020" name="Stud. Mycol.">
        <title>101 Dothideomycetes genomes: a test case for predicting lifestyles and emergence of pathogens.</title>
        <authorList>
            <person name="Haridas S."/>
            <person name="Albert R."/>
            <person name="Binder M."/>
            <person name="Bloem J."/>
            <person name="Labutti K."/>
            <person name="Salamov A."/>
            <person name="Andreopoulos B."/>
            <person name="Baker S."/>
            <person name="Barry K."/>
            <person name="Bills G."/>
            <person name="Bluhm B."/>
            <person name="Cannon C."/>
            <person name="Castanera R."/>
            <person name="Culley D."/>
            <person name="Daum C."/>
            <person name="Ezra D."/>
            <person name="Gonzalez J."/>
            <person name="Henrissat B."/>
            <person name="Kuo A."/>
            <person name="Liang C."/>
            <person name="Lipzen A."/>
            <person name="Lutzoni F."/>
            <person name="Magnuson J."/>
            <person name="Mondo S."/>
            <person name="Nolan M."/>
            <person name="Ohm R."/>
            <person name="Pangilinan J."/>
            <person name="Park H.-J."/>
            <person name="Ramirez L."/>
            <person name="Alfaro M."/>
            <person name="Sun H."/>
            <person name="Tritt A."/>
            <person name="Yoshinaga Y."/>
            <person name="Zwiers L.-H."/>
            <person name="Turgeon B."/>
            <person name="Goodwin S."/>
            <person name="Spatafora J."/>
            <person name="Crous P."/>
            <person name="Grigoriev I."/>
        </authorList>
    </citation>
    <scope>NUCLEOTIDE SEQUENCE</scope>
    <source>
        <strain evidence="2">CBS 123094</strain>
    </source>
</reference>
<keyword evidence="1" id="KW-1133">Transmembrane helix</keyword>
<dbReference type="EMBL" id="ML977650">
    <property type="protein sequence ID" value="KAF1994859.1"/>
    <property type="molecule type" value="Genomic_DNA"/>
</dbReference>
<dbReference type="Proteomes" id="UP000799779">
    <property type="component" value="Unassembled WGS sequence"/>
</dbReference>